<keyword evidence="2" id="KW-0732">Signal</keyword>
<reference key="1">
    <citation type="journal article" date="2019" name="Genes (Basel)">
        <title>A High-Quality De novo Genome Assembly from a Single Mosquito Using PacBio Sequencing.</title>
        <authorList>
            <person name="Kingan S.B."/>
            <person name="Heaton H."/>
            <person name="Cudini J."/>
            <person name="Lambert C.C."/>
            <person name="Baybayan P."/>
            <person name="Galvin B.D."/>
            <person name="Durbin R."/>
            <person name="Korlach J."/>
            <person name="Lawniczak M.K.N."/>
        </authorList>
    </citation>
    <scope>NUCLEOTIDE SEQUENCE [LARGE SCALE GENOMIC DNA]</scope>
    <source>
        <strain>Mali-NIH</strain>
    </source>
</reference>
<dbReference type="PANTHER" id="PTHR32073:SF7">
    <property type="entry name" value="GH11358P"/>
    <property type="match status" value="1"/>
</dbReference>
<name>A0A6E8W1E5_ANOCL</name>
<proteinExistence type="inferred from homology"/>
<protein>
    <submittedName>
        <fullName evidence="3">PIP49_C domain-containing protein</fullName>
    </submittedName>
</protein>
<dbReference type="InterPro" id="IPR011009">
    <property type="entry name" value="Kinase-like_dom_sf"/>
</dbReference>
<accession>A0A6E8W1E5</accession>
<dbReference type="VEuPathDB" id="VectorBase:ACON2_031640"/>
<dbReference type="VEuPathDB" id="VectorBase:ACON010378"/>
<comment type="similarity">
    <text evidence="1">Belongs to the DIPK family.</text>
</comment>
<keyword evidence="4" id="KW-1185">Reference proteome</keyword>
<evidence type="ECO:0000256" key="1">
    <source>
        <dbReference type="ARBA" id="ARBA00006338"/>
    </source>
</evidence>
<dbReference type="PANTHER" id="PTHR32073">
    <property type="entry name" value="GH11358P"/>
    <property type="match status" value="1"/>
</dbReference>
<feature type="signal peptide" evidence="2">
    <location>
        <begin position="1"/>
        <end position="19"/>
    </location>
</feature>
<dbReference type="GeneID" id="120955155"/>
<reference evidence="3" key="2">
    <citation type="submission" date="2020-05" db="UniProtKB">
        <authorList>
            <consortium name="EnsemblMetazoa"/>
        </authorList>
    </citation>
    <scope>IDENTIFICATION</scope>
    <source>
        <strain evidence="3">Ngousso</strain>
    </source>
</reference>
<evidence type="ECO:0000313" key="3">
    <source>
        <dbReference type="EnsemblMetazoa" id="ACON010378-PA"/>
    </source>
</evidence>
<dbReference type="InterPro" id="IPR020519">
    <property type="entry name" value="DIPK2A/B"/>
</dbReference>
<dbReference type="KEGG" id="acoz:120955155"/>
<dbReference type="RefSeq" id="XP_040231644.2">
    <property type="nucleotide sequence ID" value="XM_040375710.2"/>
</dbReference>
<dbReference type="VEuPathDB" id="VectorBase:ACMO_005663"/>
<evidence type="ECO:0000256" key="2">
    <source>
        <dbReference type="SAM" id="SignalP"/>
    </source>
</evidence>
<dbReference type="AlphaFoldDB" id="A0A6E8W1E5"/>
<dbReference type="Proteomes" id="UP001105220">
    <property type="component" value="Unplaced"/>
</dbReference>
<organism evidence="3 4">
    <name type="scientific">Anopheles coluzzii</name>
    <name type="common">African malaria mosquito</name>
    <dbReference type="NCBI Taxonomy" id="1518534"/>
    <lineage>
        <taxon>Eukaryota</taxon>
        <taxon>Metazoa</taxon>
        <taxon>Ecdysozoa</taxon>
        <taxon>Arthropoda</taxon>
        <taxon>Hexapoda</taxon>
        <taxon>Insecta</taxon>
        <taxon>Pterygota</taxon>
        <taxon>Neoptera</taxon>
        <taxon>Endopterygota</taxon>
        <taxon>Diptera</taxon>
        <taxon>Nematocera</taxon>
        <taxon>Culicoidea</taxon>
        <taxon>Culicidae</taxon>
        <taxon>Anophelinae</taxon>
        <taxon>Anopheles</taxon>
    </lineage>
</organism>
<feature type="chain" id="PRO_5026007228" evidence="2">
    <location>
        <begin position="20"/>
        <end position="412"/>
    </location>
</feature>
<dbReference type="SUPFAM" id="SSF56112">
    <property type="entry name" value="Protein kinase-like (PK-like)"/>
    <property type="match status" value="1"/>
</dbReference>
<dbReference type="EnsemblMetazoa" id="ACON010378-RA">
    <property type="protein sequence ID" value="ACON010378-PA"/>
    <property type="gene ID" value="ACON010378"/>
</dbReference>
<evidence type="ECO:0000313" key="4">
    <source>
        <dbReference type="Proteomes" id="UP001105220"/>
    </source>
</evidence>
<sequence length="412" mass="47487">MQSSRLPYFVTLFIAVVLQYLPNEKSTSKRPLENVCDYDRNILCPECVSSGLECNKFDDLFTLQDDNVFNIINNIFNSHTTRIGTIVQENKLAVMKHLNRDNTIEKLLQEYCDAYSLTKQNCRWAQHDGSVDRAKEFITTSILDSARVEGCIFCPATNNRQSLQRFLSLFDSTDNELWNLLAVRTNVEPLLIKLLTVNYHDEPPLYVPKLLHTFGFSIIETYEGKTLEHYYDFPFVTRMRIAAELIRAAFKFTEGIHGFRVFLTDINPDNVVVNLKNDNKQVYVSIVDLDNVILLDSWAEVFLTKNTHHVHSKIECNGCFAYVQEDVCRYQNSDLNLFATCQLLLENLNGHYAKGLLHYDRDAEAFPVLGEASKMLQNLLSECVYCQPPDCQNRSHILKDMLHIIDQTIIQS</sequence>